<reference evidence="3" key="1">
    <citation type="journal article" date="2019" name="Int. J. Syst. Evol. Microbiol.">
        <title>The Global Catalogue of Microorganisms (GCM) 10K type strain sequencing project: providing services to taxonomists for standard genome sequencing and annotation.</title>
        <authorList>
            <consortium name="The Broad Institute Genomics Platform"/>
            <consortium name="The Broad Institute Genome Sequencing Center for Infectious Disease"/>
            <person name="Wu L."/>
            <person name="Ma J."/>
        </authorList>
    </citation>
    <scope>NUCLEOTIDE SEQUENCE [LARGE SCALE GENOMIC DNA]</scope>
    <source>
        <strain evidence="3">CGMCC 4.7177</strain>
    </source>
</reference>
<proteinExistence type="predicted"/>
<protein>
    <submittedName>
        <fullName evidence="2">Uncharacterized protein</fullName>
    </submittedName>
</protein>
<keyword evidence="3" id="KW-1185">Reference proteome</keyword>
<accession>A0ABV9AP90</accession>
<dbReference type="EMBL" id="JBHSFK010000012">
    <property type="protein sequence ID" value="MFC4501749.1"/>
    <property type="molecule type" value="Genomic_DNA"/>
</dbReference>
<sequence length="138" mass="15671">MAVARVIREFHDELEADLLEFFGVDLLDVWRGRLSLRRVGVLIDSLMRKNGRSALLMAMDERSSWSDTDYLLARVSDALELSNFLFIRAHADKSDDLEIPIPIARPGEPEPEPHQPETQNDFATGEELSSFLGRMNSL</sequence>
<comment type="caution">
    <text evidence="2">The sequence shown here is derived from an EMBL/GenBank/DDBJ whole genome shotgun (WGS) entry which is preliminary data.</text>
</comment>
<evidence type="ECO:0000256" key="1">
    <source>
        <dbReference type="SAM" id="MobiDB-lite"/>
    </source>
</evidence>
<name>A0ABV9AP90_9ACTN</name>
<dbReference type="RefSeq" id="WP_381173755.1">
    <property type="nucleotide sequence ID" value="NZ_JBHSFK010000012.1"/>
</dbReference>
<organism evidence="2 3">
    <name type="scientific">Streptomyces vulcanius</name>
    <dbReference type="NCBI Taxonomy" id="1441876"/>
    <lineage>
        <taxon>Bacteria</taxon>
        <taxon>Bacillati</taxon>
        <taxon>Actinomycetota</taxon>
        <taxon>Actinomycetes</taxon>
        <taxon>Kitasatosporales</taxon>
        <taxon>Streptomycetaceae</taxon>
        <taxon>Streptomyces</taxon>
    </lineage>
</organism>
<feature type="region of interest" description="Disordered" evidence="1">
    <location>
        <begin position="98"/>
        <end position="126"/>
    </location>
</feature>
<evidence type="ECO:0000313" key="2">
    <source>
        <dbReference type="EMBL" id="MFC4501749.1"/>
    </source>
</evidence>
<evidence type="ECO:0000313" key="3">
    <source>
        <dbReference type="Proteomes" id="UP001595839"/>
    </source>
</evidence>
<dbReference type="Proteomes" id="UP001595839">
    <property type="component" value="Unassembled WGS sequence"/>
</dbReference>
<gene>
    <name evidence="2" type="ORF">ACFPIH_19815</name>
</gene>